<dbReference type="KEGG" id="smul:SMUL_2745"/>
<dbReference type="Gene3D" id="3.40.50.300">
    <property type="entry name" value="P-loop containing nucleotide triphosphate hydrolases"/>
    <property type="match status" value="1"/>
</dbReference>
<reference evidence="1 2" key="1">
    <citation type="journal article" date="2014" name="Environ. Microbiol.">
        <title>Insights into organohalide respiration and the versatile catabolism of Sulfurospirillum multivorans gained from comparative genomics and physiological studies.</title>
        <authorList>
            <person name="Goris T."/>
            <person name="Schubert T."/>
            <person name="Gadkari J."/>
            <person name="Wubet T."/>
            <person name="Tarkka M."/>
            <person name="Buscot F."/>
            <person name="Adrian L."/>
            <person name="Diekert G."/>
        </authorList>
    </citation>
    <scope>NUCLEOTIDE SEQUENCE [LARGE SCALE GENOMIC DNA]</scope>
    <source>
        <strain evidence="2">DM 12446 / JCM 15788 / NBRC 109480</strain>
    </source>
</reference>
<dbReference type="GO" id="GO:0016301">
    <property type="term" value="F:kinase activity"/>
    <property type="evidence" value="ECO:0007669"/>
    <property type="project" value="UniProtKB-KW"/>
</dbReference>
<dbReference type="SUPFAM" id="SSF52540">
    <property type="entry name" value="P-loop containing nucleoside triphosphate hydrolases"/>
    <property type="match status" value="1"/>
</dbReference>
<dbReference type="RefSeq" id="WP_025345815.1">
    <property type="nucleotide sequence ID" value="NZ_CP007201.1"/>
</dbReference>
<dbReference type="Pfam" id="PF13189">
    <property type="entry name" value="Cytidylate_kin2"/>
    <property type="match status" value="1"/>
</dbReference>
<dbReference type="Proteomes" id="UP000019322">
    <property type="component" value="Chromosome"/>
</dbReference>
<protein>
    <submittedName>
        <fullName evidence="1">Cytidylate kinase</fullName>
    </submittedName>
</protein>
<keyword evidence="1" id="KW-0418">Kinase</keyword>
<dbReference type="EMBL" id="CP007201">
    <property type="protein sequence ID" value="AHJ13984.1"/>
    <property type="molecule type" value="Genomic_DNA"/>
</dbReference>
<dbReference type="InterPro" id="IPR027417">
    <property type="entry name" value="P-loop_NTPase"/>
</dbReference>
<keyword evidence="1" id="KW-0808">Transferase</keyword>
<sequence>MKEPSHTIITISRQIGSGGAFIGQKLAKELGMSYVDREIITQAAKEFSLVEEDLESLDEKTPSFWQCFFQSSICSPDVYLPPQLFVPTEEAIFKVETKIIKQIAKDRSAIIIGRCGSHILRDNPNHLSIFLHADAAFRKKRIEELYKVSRKEAERMIEQSDGERARYHQLLVEKPWSDASQYDLCVNTSKIGIDSAIALIRQTIERYQNR</sequence>
<gene>
    <name evidence="1" type="ORF">SMUL_2745</name>
</gene>
<proteinExistence type="predicted"/>
<organism evidence="1 2">
    <name type="scientific">Sulfurospirillum multivorans (strain DM 12446 / JCM 15788 / NBRC 109480)</name>
    <dbReference type="NCBI Taxonomy" id="1150621"/>
    <lineage>
        <taxon>Bacteria</taxon>
        <taxon>Pseudomonadati</taxon>
        <taxon>Campylobacterota</taxon>
        <taxon>Epsilonproteobacteria</taxon>
        <taxon>Campylobacterales</taxon>
        <taxon>Sulfurospirillaceae</taxon>
        <taxon>Sulfurospirillum</taxon>
    </lineage>
</organism>
<name>A0AA86APF5_SULMK</name>
<evidence type="ECO:0000313" key="2">
    <source>
        <dbReference type="Proteomes" id="UP000019322"/>
    </source>
</evidence>
<evidence type="ECO:0000313" key="1">
    <source>
        <dbReference type="EMBL" id="AHJ13984.1"/>
    </source>
</evidence>
<dbReference type="AlphaFoldDB" id="A0AA86APF5"/>
<accession>A0AA86APF5</accession>